<dbReference type="GeneID" id="35294426"/>
<dbReference type="InterPro" id="IPR036390">
    <property type="entry name" value="WH_DNA-bd_sf"/>
</dbReference>
<accession>A0A1W7A8H8</accession>
<dbReference type="Proteomes" id="UP000194154">
    <property type="component" value="Chromosome"/>
</dbReference>
<evidence type="ECO:0000256" key="3">
    <source>
        <dbReference type="ARBA" id="ARBA00023163"/>
    </source>
</evidence>
<dbReference type="AlphaFoldDB" id="A0A1W7A8H8"/>
<dbReference type="PANTHER" id="PTHR42756:SF1">
    <property type="entry name" value="TRANSCRIPTIONAL REPRESSOR OF EMRAB OPERON"/>
    <property type="match status" value="1"/>
</dbReference>
<dbReference type="RefSeq" id="WP_086041653.1">
    <property type="nucleotide sequence ID" value="NZ_CBCRZA010000003.1"/>
</dbReference>
<dbReference type="OrthoDB" id="2734388at2"/>
<evidence type="ECO:0000259" key="4">
    <source>
        <dbReference type="PROSITE" id="PS50995"/>
    </source>
</evidence>
<dbReference type="InterPro" id="IPR036388">
    <property type="entry name" value="WH-like_DNA-bd_sf"/>
</dbReference>
<dbReference type="KEGG" id="mcak:MCCS_02740"/>
<evidence type="ECO:0000256" key="1">
    <source>
        <dbReference type="ARBA" id="ARBA00023015"/>
    </source>
</evidence>
<dbReference type="Gene3D" id="1.10.10.10">
    <property type="entry name" value="Winged helix-like DNA-binding domain superfamily/Winged helix DNA-binding domain"/>
    <property type="match status" value="1"/>
</dbReference>
<evidence type="ECO:0000256" key="2">
    <source>
        <dbReference type="ARBA" id="ARBA00023125"/>
    </source>
</evidence>
<keyword evidence="1" id="KW-0805">Transcription regulation</keyword>
<dbReference type="PANTHER" id="PTHR42756">
    <property type="entry name" value="TRANSCRIPTIONAL REGULATOR, MARR"/>
    <property type="match status" value="1"/>
</dbReference>
<dbReference type="EMBL" id="CP021059">
    <property type="protein sequence ID" value="ARQ05943.1"/>
    <property type="molecule type" value="Genomic_DNA"/>
</dbReference>
<protein>
    <submittedName>
        <fullName evidence="5">Putative HTH-type transcriptional regulator</fullName>
    </submittedName>
</protein>
<dbReference type="Pfam" id="PF01047">
    <property type="entry name" value="MarR"/>
    <property type="match status" value="1"/>
</dbReference>
<dbReference type="STRING" id="1855823.MCCS_02740"/>
<organism evidence="5 6">
    <name type="scientific">Macrococcoides canis</name>
    <dbReference type="NCBI Taxonomy" id="1855823"/>
    <lineage>
        <taxon>Bacteria</taxon>
        <taxon>Bacillati</taxon>
        <taxon>Bacillota</taxon>
        <taxon>Bacilli</taxon>
        <taxon>Bacillales</taxon>
        <taxon>Staphylococcaceae</taxon>
        <taxon>Macrococcoides</taxon>
    </lineage>
</organism>
<keyword evidence="6" id="KW-1185">Reference proteome</keyword>
<evidence type="ECO:0000313" key="5">
    <source>
        <dbReference type="EMBL" id="ARQ05943.1"/>
    </source>
</evidence>
<dbReference type="GO" id="GO:0003677">
    <property type="term" value="F:DNA binding"/>
    <property type="evidence" value="ECO:0007669"/>
    <property type="project" value="UniProtKB-KW"/>
</dbReference>
<name>A0A1W7A8H8_9STAP</name>
<evidence type="ECO:0000313" key="6">
    <source>
        <dbReference type="Proteomes" id="UP000194154"/>
    </source>
</evidence>
<dbReference type="SUPFAM" id="SSF46785">
    <property type="entry name" value="Winged helix' DNA-binding domain"/>
    <property type="match status" value="1"/>
</dbReference>
<keyword evidence="3" id="KW-0804">Transcription</keyword>
<dbReference type="PROSITE" id="PS50995">
    <property type="entry name" value="HTH_MARR_2"/>
    <property type="match status" value="1"/>
</dbReference>
<dbReference type="GO" id="GO:0003700">
    <property type="term" value="F:DNA-binding transcription factor activity"/>
    <property type="evidence" value="ECO:0007669"/>
    <property type="project" value="InterPro"/>
</dbReference>
<sequence>MSRTLQQMQLFDYILALRKAYVDHMNKSLIHFGLSSAQWLVLKIIVRKQSTTLVEIAKIRNIEKPTATKIIQFLIQNEFIESTVGQDKRSRLLTPTHKGYTTYEEVMIVIESVQTNYLENIDSDTLLTINEALSTVKISEE</sequence>
<reference evidence="5 6" key="1">
    <citation type="journal article" date="2017" name="Int. J. Syst. Evol. Microbiol.">
        <title>Macrococcus canis sp. nov., a skin bacterium associated with infections in dogs.</title>
        <authorList>
            <person name="Gobeli Brawand S."/>
            <person name="Cotting K."/>
            <person name="Gomez-Sanz E."/>
            <person name="Collaud A."/>
            <person name="Thomann A."/>
            <person name="Brodard I."/>
            <person name="Rodriguez-Campos S."/>
            <person name="Strauss C."/>
            <person name="Perreten V."/>
        </authorList>
    </citation>
    <scope>NUCLEOTIDE SEQUENCE [LARGE SCALE GENOMIC DNA]</scope>
    <source>
        <strain evidence="5 6">KM45013</strain>
    </source>
</reference>
<dbReference type="SMART" id="SM00347">
    <property type="entry name" value="HTH_MARR"/>
    <property type="match status" value="1"/>
</dbReference>
<dbReference type="InterPro" id="IPR000835">
    <property type="entry name" value="HTH_MarR-typ"/>
</dbReference>
<gene>
    <name evidence="5" type="ORF">MCCS_02740</name>
</gene>
<keyword evidence="2" id="KW-0238">DNA-binding</keyword>
<proteinExistence type="predicted"/>
<feature type="domain" description="HTH marR-type" evidence="4">
    <location>
        <begin position="7"/>
        <end position="138"/>
    </location>
</feature>